<keyword evidence="8" id="KW-0732">Signal</keyword>
<evidence type="ECO:0000256" key="7">
    <source>
        <dbReference type="ARBA" id="ARBA00023242"/>
    </source>
</evidence>
<feature type="signal peptide" evidence="8">
    <location>
        <begin position="1"/>
        <end position="31"/>
    </location>
</feature>
<evidence type="ECO:0000256" key="3">
    <source>
        <dbReference type="ARBA" id="ARBA00006958"/>
    </source>
</evidence>
<dbReference type="PANTHER" id="PTHR22930:SF85">
    <property type="entry name" value="GH03217P-RELATED"/>
    <property type="match status" value="1"/>
</dbReference>
<dbReference type="GO" id="GO:0016787">
    <property type="term" value="F:hydrolase activity"/>
    <property type="evidence" value="ECO:0007669"/>
    <property type="project" value="UniProtKB-KW"/>
</dbReference>
<evidence type="ECO:0000256" key="1">
    <source>
        <dbReference type="ARBA" id="ARBA00001968"/>
    </source>
</evidence>
<dbReference type="InterPro" id="IPR045249">
    <property type="entry name" value="HARBI1-like"/>
</dbReference>
<dbReference type="InterPro" id="IPR027806">
    <property type="entry name" value="HARBI1_dom"/>
</dbReference>
<evidence type="ECO:0000256" key="8">
    <source>
        <dbReference type="SAM" id="SignalP"/>
    </source>
</evidence>
<dbReference type="AlphaFoldDB" id="A0A7S2DFN5"/>
<organism evidence="10">
    <name type="scientific">Octactis speculum</name>
    <dbReference type="NCBI Taxonomy" id="3111310"/>
    <lineage>
        <taxon>Eukaryota</taxon>
        <taxon>Sar</taxon>
        <taxon>Stramenopiles</taxon>
        <taxon>Ochrophyta</taxon>
        <taxon>Dictyochophyceae</taxon>
        <taxon>Dictyochales</taxon>
        <taxon>Dictyochaceae</taxon>
        <taxon>Octactis</taxon>
    </lineage>
</organism>
<keyword evidence="6" id="KW-0378">Hydrolase</keyword>
<evidence type="ECO:0000256" key="4">
    <source>
        <dbReference type="ARBA" id="ARBA00022722"/>
    </source>
</evidence>
<evidence type="ECO:0000259" key="9">
    <source>
        <dbReference type="Pfam" id="PF13359"/>
    </source>
</evidence>
<reference evidence="10" key="1">
    <citation type="submission" date="2021-01" db="EMBL/GenBank/DDBJ databases">
        <authorList>
            <person name="Corre E."/>
            <person name="Pelletier E."/>
            <person name="Niang G."/>
            <person name="Scheremetjew M."/>
            <person name="Finn R."/>
            <person name="Kale V."/>
            <person name="Holt S."/>
            <person name="Cochrane G."/>
            <person name="Meng A."/>
            <person name="Brown T."/>
            <person name="Cohen L."/>
        </authorList>
    </citation>
    <scope>NUCLEOTIDE SEQUENCE</scope>
    <source>
        <strain evidence="10">CCMP1381</strain>
    </source>
</reference>
<evidence type="ECO:0000313" key="10">
    <source>
        <dbReference type="EMBL" id="CAD9453277.1"/>
    </source>
</evidence>
<keyword evidence="4" id="KW-0540">Nuclease</keyword>
<name>A0A7S2DFN5_9STRA</name>
<evidence type="ECO:0000256" key="5">
    <source>
        <dbReference type="ARBA" id="ARBA00022723"/>
    </source>
</evidence>
<evidence type="ECO:0000256" key="2">
    <source>
        <dbReference type="ARBA" id="ARBA00004123"/>
    </source>
</evidence>
<comment type="cofactor">
    <cofactor evidence="1">
        <name>a divalent metal cation</name>
        <dbReference type="ChEBI" id="CHEBI:60240"/>
    </cofactor>
</comment>
<dbReference type="GO" id="GO:0004518">
    <property type="term" value="F:nuclease activity"/>
    <property type="evidence" value="ECO:0007669"/>
    <property type="project" value="UniProtKB-KW"/>
</dbReference>
<gene>
    <name evidence="10" type="ORF">DSPE1174_LOCUS22008</name>
</gene>
<dbReference type="GO" id="GO:0046872">
    <property type="term" value="F:metal ion binding"/>
    <property type="evidence" value="ECO:0007669"/>
    <property type="project" value="UniProtKB-KW"/>
</dbReference>
<feature type="chain" id="PRO_5031111056" description="DDE Tnp4 domain-containing protein" evidence="8">
    <location>
        <begin position="32"/>
        <end position="431"/>
    </location>
</feature>
<feature type="domain" description="DDE Tnp4" evidence="9">
    <location>
        <begin position="202"/>
        <end position="356"/>
    </location>
</feature>
<accession>A0A7S2DFN5</accession>
<dbReference type="EMBL" id="HBGS01042708">
    <property type="protein sequence ID" value="CAD9453277.1"/>
    <property type="molecule type" value="Transcribed_RNA"/>
</dbReference>
<dbReference type="Pfam" id="PF13359">
    <property type="entry name" value="DDE_Tnp_4"/>
    <property type="match status" value="1"/>
</dbReference>
<keyword evidence="5" id="KW-0479">Metal-binding</keyword>
<dbReference type="GO" id="GO:0005634">
    <property type="term" value="C:nucleus"/>
    <property type="evidence" value="ECO:0007669"/>
    <property type="project" value="UniProtKB-SubCell"/>
</dbReference>
<sequence>MPRRPVDTVRLATIFSTVCLGILASQTQSMAHQVSAAAVHFLDASQRAPRGPRHVFHDGPGLYDDYKPLMTRQGNQSLRRRDRKQLEKAFHKDFRLSSKAFRYIVREIGSDFKTDGGKYSREFAALAALYHLATGETYREVCIAMRRGLSEPTVMRYVHRFVDCVSTKLKEKHITFPDQAGLAANAAAFQRRSGFPMIIGAIDGCHIPVHPPPEQAARYYNYKNFYSVILSGIVDARGRFISVNAGYFGRLGDSGCLRHSPIWQQEVHGPLFSNAGYYLYGDSAYPLQTWLLKGYPDSSANQQQRKFNTRGSRARVIVECAYGKLKGQWRTLHYGLRTDTHDLWASTIMTCCILHNITIDFCGQGWSLDDDFGDGVRADIAAAQRRNGGVHSFDEDPLNGVVPGPPVVPDDAGAKVWRNNLLTYLQTLPRW</sequence>
<comment type="similarity">
    <text evidence="3">Belongs to the HARBI1 family.</text>
</comment>
<evidence type="ECO:0000256" key="6">
    <source>
        <dbReference type="ARBA" id="ARBA00022801"/>
    </source>
</evidence>
<proteinExistence type="inferred from homology"/>
<keyword evidence="7" id="KW-0539">Nucleus</keyword>
<comment type="subcellular location">
    <subcellularLocation>
        <location evidence="2">Nucleus</location>
    </subcellularLocation>
</comment>
<protein>
    <recommendedName>
        <fullName evidence="9">DDE Tnp4 domain-containing protein</fullName>
    </recommendedName>
</protein>
<dbReference type="PANTHER" id="PTHR22930">
    <property type="match status" value="1"/>
</dbReference>